<dbReference type="EMBL" id="JAVRFE010000004">
    <property type="protein sequence ID" value="MDT0455130.1"/>
    <property type="molecule type" value="Genomic_DNA"/>
</dbReference>
<protein>
    <submittedName>
        <fullName evidence="2">Uncharacterized protein</fullName>
    </submittedName>
</protein>
<dbReference type="RefSeq" id="WP_311622536.1">
    <property type="nucleotide sequence ID" value="NZ_JAVRFE010000004.1"/>
</dbReference>
<organism evidence="2 3">
    <name type="scientific">Streptomyces mooreae</name>
    <dbReference type="NCBI Taxonomy" id="3075523"/>
    <lineage>
        <taxon>Bacteria</taxon>
        <taxon>Bacillati</taxon>
        <taxon>Actinomycetota</taxon>
        <taxon>Actinomycetes</taxon>
        <taxon>Kitasatosporales</taxon>
        <taxon>Streptomycetaceae</taxon>
        <taxon>Streptomyces</taxon>
    </lineage>
</organism>
<dbReference type="Proteomes" id="UP001180551">
    <property type="component" value="Unassembled WGS sequence"/>
</dbReference>
<accession>A0ABU2T4J3</accession>
<evidence type="ECO:0000256" key="1">
    <source>
        <dbReference type="SAM" id="MobiDB-lite"/>
    </source>
</evidence>
<reference evidence="2" key="1">
    <citation type="submission" date="2024-05" db="EMBL/GenBank/DDBJ databases">
        <title>30 novel species of actinomycetes from the DSMZ collection.</title>
        <authorList>
            <person name="Nouioui I."/>
        </authorList>
    </citation>
    <scope>NUCLEOTIDE SEQUENCE</scope>
    <source>
        <strain evidence="2">DSM 41527</strain>
    </source>
</reference>
<keyword evidence="3" id="KW-1185">Reference proteome</keyword>
<evidence type="ECO:0000313" key="2">
    <source>
        <dbReference type="EMBL" id="MDT0455130.1"/>
    </source>
</evidence>
<evidence type="ECO:0000313" key="3">
    <source>
        <dbReference type="Proteomes" id="UP001180551"/>
    </source>
</evidence>
<gene>
    <name evidence="2" type="ORF">RM550_05165</name>
</gene>
<feature type="region of interest" description="Disordered" evidence="1">
    <location>
        <begin position="78"/>
        <end position="97"/>
    </location>
</feature>
<feature type="region of interest" description="Disordered" evidence="1">
    <location>
        <begin position="1"/>
        <end position="25"/>
    </location>
</feature>
<sequence length="97" mass="10693">MSRRKESYRAALRRGQEDVPAPRSTTVTTLQNRYLRVTVEVDPDLRGDLTRWMGRPVSSVVFAGATVLRTLAATAGWVSRPADQAPSAPREVPDSGR</sequence>
<proteinExistence type="predicted"/>
<comment type="caution">
    <text evidence="2">The sequence shown here is derived from an EMBL/GenBank/DDBJ whole genome shotgun (WGS) entry which is preliminary data.</text>
</comment>
<name>A0ABU2T4J3_9ACTN</name>